<feature type="transmembrane region" description="Helical" evidence="7">
    <location>
        <begin position="181"/>
        <end position="202"/>
    </location>
</feature>
<dbReference type="InterPro" id="IPR000715">
    <property type="entry name" value="Glycosyl_transferase_4"/>
</dbReference>
<dbReference type="Proteomes" id="UP001355653">
    <property type="component" value="Unassembled WGS sequence"/>
</dbReference>
<reference evidence="8 9" key="1">
    <citation type="submission" date="2023-03" db="EMBL/GenBank/DDBJ databases">
        <title>Bacillus Genome Sequencing.</title>
        <authorList>
            <person name="Dunlap C."/>
        </authorList>
    </citation>
    <scope>NUCLEOTIDE SEQUENCE [LARGE SCALE GENOMIC DNA]</scope>
    <source>
        <strain evidence="8 9">NRS-1351</strain>
    </source>
</reference>
<protein>
    <recommendedName>
        <fullName evidence="10">Glycosyl transferase family 4</fullName>
    </recommendedName>
</protein>
<keyword evidence="2" id="KW-0808">Transferase</keyword>
<evidence type="ECO:0008006" key="10">
    <source>
        <dbReference type="Google" id="ProtNLM"/>
    </source>
</evidence>
<keyword evidence="5 7" id="KW-0472">Membrane</keyword>
<evidence type="ECO:0000313" key="8">
    <source>
        <dbReference type="EMBL" id="MEB4798017.1"/>
    </source>
</evidence>
<evidence type="ECO:0000256" key="2">
    <source>
        <dbReference type="ARBA" id="ARBA00022679"/>
    </source>
</evidence>
<evidence type="ECO:0000256" key="4">
    <source>
        <dbReference type="ARBA" id="ARBA00022989"/>
    </source>
</evidence>
<feature type="compositionally biased region" description="Basic residues" evidence="6">
    <location>
        <begin position="1"/>
        <end position="13"/>
    </location>
</feature>
<accession>A0ABU6DMK8</accession>
<feature type="transmembrane region" description="Helical" evidence="7">
    <location>
        <begin position="261"/>
        <end position="278"/>
    </location>
</feature>
<comment type="subcellular location">
    <subcellularLocation>
        <location evidence="1">Membrane</location>
        <topology evidence="1">Multi-pass membrane protein</topology>
    </subcellularLocation>
</comment>
<feature type="transmembrane region" description="Helical" evidence="7">
    <location>
        <begin position="236"/>
        <end position="255"/>
    </location>
</feature>
<feature type="transmembrane region" description="Helical" evidence="7">
    <location>
        <begin position="298"/>
        <end position="321"/>
    </location>
</feature>
<evidence type="ECO:0000256" key="3">
    <source>
        <dbReference type="ARBA" id="ARBA00022692"/>
    </source>
</evidence>
<feature type="transmembrane region" description="Helical" evidence="7">
    <location>
        <begin position="138"/>
        <end position="160"/>
    </location>
</feature>
<gene>
    <name evidence="8" type="ORF">P5G65_29345</name>
</gene>
<keyword evidence="4 7" id="KW-1133">Transmembrane helix</keyword>
<sequence length="349" mass="38284">HRCGAARPAHRGAGRANHAPGNGAGLARVHASRQAICRGQLGAAVSLEGEEAAMVLIGSLLDLMVIAAAGRWLLPHVLRFLEGHRQVEMNYAGQVVPRGLGALLWLLLWLQELVLQLANRVIAYWQLDPLTRMESLETNHQVFVFAASLIFLLGWTDDLIGSKAVKGLKGHYRYWKETKTFSMGAVKALGIATAAGWLALSAENEQTPIWWIGGQMLLLMLMTNALNLLDVRPGRSLKFFFTGVMTVVVVSLWLAGGSIPLVFPIWPVCLGGYLVYGMDVRGKGMLGDAGANLLGFTLGYTVIMTLPWEMQCLIVIVLILLHKQAEVSSITALIERNRFLNWLDRLGRT</sequence>
<feature type="region of interest" description="Disordered" evidence="6">
    <location>
        <begin position="1"/>
        <end position="21"/>
    </location>
</feature>
<evidence type="ECO:0000256" key="6">
    <source>
        <dbReference type="SAM" id="MobiDB-lite"/>
    </source>
</evidence>
<dbReference type="EMBL" id="JAROBY010000065">
    <property type="protein sequence ID" value="MEB4798017.1"/>
    <property type="molecule type" value="Genomic_DNA"/>
</dbReference>
<feature type="non-terminal residue" evidence="8">
    <location>
        <position position="1"/>
    </location>
</feature>
<feature type="transmembrane region" description="Helical" evidence="7">
    <location>
        <begin position="208"/>
        <end position="229"/>
    </location>
</feature>
<name>A0ABU6DMK8_9BACL</name>
<evidence type="ECO:0000313" key="9">
    <source>
        <dbReference type="Proteomes" id="UP001355653"/>
    </source>
</evidence>
<evidence type="ECO:0000256" key="5">
    <source>
        <dbReference type="ARBA" id="ARBA00023136"/>
    </source>
</evidence>
<evidence type="ECO:0000256" key="1">
    <source>
        <dbReference type="ARBA" id="ARBA00004141"/>
    </source>
</evidence>
<organism evidence="8 9">
    <name type="scientific">Paenibacillus chondroitinus</name>
    <dbReference type="NCBI Taxonomy" id="59842"/>
    <lineage>
        <taxon>Bacteria</taxon>
        <taxon>Bacillati</taxon>
        <taxon>Bacillota</taxon>
        <taxon>Bacilli</taxon>
        <taxon>Bacillales</taxon>
        <taxon>Paenibacillaceae</taxon>
        <taxon>Paenibacillus</taxon>
    </lineage>
</organism>
<proteinExistence type="predicted"/>
<keyword evidence="3 7" id="KW-0812">Transmembrane</keyword>
<comment type="caution">
    <text evidence="8">The sequence shown here is derived from an EMBL/GenBank/DDBJ whole genome shotgun (WGS) entry which is preliminary data.</text>
</comment>
<evidence type="ECO:0000256" key="7">
    <source>
        <dbReference type="SAM" id="Phobius"/>
    </source>
</evidence>
<keyword evidence="9" id="KW-1185">Reference proteome</keyword>
<dbReference type="Pfam" id="PF00953">
    <property type="entry name" value="Glycos_transf_4"/>
    <property type="match status" value="1"/>
</dbReference>